<dbReference type="SUPFAM" id="SSF141099">
    <property type="entry name" value="Atu1913-like"/>
    <property type="match status" value="1"/>
</dbReference>
<proteinExistence type="predicted"/>
<reference evidence="2 3" key="1">
    <citation type="submission" date="2020-08" db="EMBL/GenBank/DDBJ databases">
        <title>Genomic Encyclopedia of Type Strains, Phase IV (KMG-IV): sequencing the most valuable type-strain genomes for metagenomic binning, comparative biology and taxonomic classification.</title>
        <authorList>
            <person name="Goeker M."/>
        </authorList>
    </citation>
    <scope>NUCLEOTIDE SEQUENCE [LARGE SCALE GENOMIC DNA]</scope>
    <source>
        <strain evidence="2 3">DSM 45385</strain>
    </source>
</reference>
<dbReference type="AlphaFoldDB" id="A0A7W8EJD7"/>
<dbReference type="InterPro" id="IPR036488">
    <property type="entry name" value="DUF1883-like_sf"/>
</dbReference>
<dbReference type="RefSeq" id="WP_184968843.1">
    <property type="nucleotide sequence ID" value="NZ_JACHIN010000010.1"/>
</dbReference>
<dbReference type="Pfam" id="PF08980">
    <property type="entry name" value="DUF1883"/>
    <property type="match status" value="1"/>
</dbReference>
<evidence type="ECO:0000313" key="3">
    <source>
        <dbReference type="Proteomes" id="UP000568380"/>
    </source>
</evidence>
<organism evidence="2 3">
    <name type="scientific">Nonomuraea endophytica</name>
    <dbReference type="NCBI Taxonomy" id="714136"/>
    <lineage>
        <taxon>Bacteria</taxon>
        <taxon>Bacillati</taxon>
        <taxon>Actinomycetota</taxon>
        <taxon>Actinomycetes</taxon>
        <taxon>Streptosporangiales</taxon>
        <taxon>Streptosporangiaceae</taxon>
        <taxon>Nonomuraea</taxon>
    </lineage>
</organism>
<dbReference type="Gene3D" id="4.10.1210.10">
    <property type="entry name" value="Atu1913-like"/>
    <property type="match status" value="1"/>
</dbReference>
<sequence length="66" mass="7663">MQHLYWDLGSVAFGARFEVELRGSSCRVCLMDAEEYQAYLDQDAYEYYGGFYDASPVELEVPYDDD</sequence>
<comment type="caution">
    <text evidence="2">The sequence shown here is derived from an EMBL/GenBank/DDBJ whole genome shotgun (WGS) entry which is preliminary data.</text>
</comment>
<dbReference type="Proteomes" id="UP000568380">
    <property type="component" value="Unassembled WGS sequence"/>
</dbReference>
<name>A0A7W8EJD7_9ACTN</name>
<accession>A0A7W8EJD7</accession>
<protein>
    <recommendedName>
        <fullName evidence="1">DUF1883 domain-containing protein</fullName>
    </recommendedName>
</protein>
<dbReference type="InterPro" id="IPR015073">
    <property type="entry name" value="DUF1883"/>
</dbReference>
<evidence type="ECO:0000259" key="1">
    <source>
        <dbReference type="Pfam" id="PF08980"/>
    </source>
</evidence>
<evidence type="ECO:0000313" key="2">
    <source>
        <dbReference type="EMBL" id="MBB5081473.1"/>
    </source>
</evidence>
<gene>
    <name evidence="2" type="ORF">HNR40_006968</name>
</gene>
<dbReference type="EMBL" id="JACHIN010000010">
    <property type="protein sequence ID" value="MBB5081473.1"/>
    <property type="molecule type" value="Genomic_DNA"/>
</dbReference>
<feature type="domain" description="DUF1883" evidence="1">
    <location>
        <begin position="2"/>
        <end position="62"/>
    </location>
</feature>
<keyword evidence="3" id="KW-1185">Reference proteome</keyword>